<accession>A0ACB8AY89</accession>
<reference evidence="1" key="1">
    <citation type="journal article" date="2021" name="New Phytol.">
        <title>Evolutionary innovations through gain and loss of genes in the ectomycorrhizal Boletales.</title>
        <authorList>
            <person name="Wu G."/>
            <person name="Miyauchi S."/>
            <person name="Morin E."/>
            <person name="Kuo A."/>
            <person name="Drula E."/>
            <person name="Varga T."/>
            <person name="Kohler A."/>
            <person name="Feng B."/>
            <person name="Cao Y."/>
            <person name="Lipzen A."/>
            <person name="Daum C."/>
            <person name="Hundley H."/>
            <person name="Pangilinan J."/>
            <person name="Johnson J."/>
            <person name="Barry K."/>
            <person name="LaButti K."/>
            <person name="Ng V."/>
            <person name="Ahrendt S."/>
            <person name="Min B."/>
            <person name="Choi I.G."/>
            <person name="Park H."/>
            <person name="Plett J.M."/>
            <person name="Magnuson J."/>
            <person name="Spatafora J.W."/>
            <person name="Nagy L.G."/>
            <person name="Henrissat B."/>
            <person name="Grigoriev I.V."/>
            <person name="Yang Z.L."/>
            <person name="Xu J."/>
            <person name="Martin F.M."/>
        </authorList>
    </citation>
    <scope>NUCLEOTIDE SEQUENCE</scope>
    <source>
        <strain evidence="1">KUC20120723A-06</strain>
    </source>
</reference>
<protein>
    <submittedName>
        <fullName evidence="1">PGAP1-domain-containing protein</fullName>
    </submittedName>
</protein>
<evidence type="ECO:0000313" key="2">
    <source>
        <dbReference type="Proteomes" id="UP000790709"/>
    </source>
</evidence>
<comment type="caution">
    <text evidence="1">The sequence shown here is derived from an EMBL/GenBank/DDBJ whole genome shotgun (WGS) entry which is preliminary data.</text>
</comment>
<gene>
    <name evidence="1" type="ORF">BV22DRAFT_910345</name>
</gene>
<proteinExistence type="predicted"/>
<name>A0ACB8AY89_9AGAM</name>
<dbReference type="Proteomes" id="UP000790709">
    <property type="component" value="Unassembled WGS sequence"/>
</dbReference>
<sequence length="977" mass="106527">MTLYPTVPTILGLSALLLVYTFSRAAFDIYDTVSPQGCRMSWMSPSYILQTEFNSSWTPLASRYSLWLYREVGWEPNQAHGLPVLFIPGNAGSSHQVRSIASSASRQYFASPFVISNEFQGRGVRPLDFFAVEFNEDLSAFHGPTLDSQISYTSAAIAYILSHYPANTRIIIMGHSMGGIVGTALLPSEHISALITMSTPHTLPPARFDSRIDEIYKQNDRLLEDQHTPVLSICGGATDTMIPSESCVLPISANDSRGNDGLSSVYRRTVFTSALEGAWTGVGHREMVWCHQVRWRIARAALELGSAKSGGQRGVILDRWLRDGHILPPAADSSPDAFVPDESSYEILPEDMHLVLKNPRGSRMYLLPALTGSQFVLYVSQGTIPPVSPQNAISLRASVYFCVRYPPASSASHPPLSCSLLPPTKLQLLPNPIRGKPFPVPNEGSDESEGVVLFEGDVPLIPLGAEEAWIGVDVDGADDGGWVVGGFDEGRAVANDVGLFGLAFGGTTVKLSHSKIGSLRTRISFPNLLSNTLVVYRLTSSQAYSSSSCAEPLLAPLLMHSSSSAETHYYPLHHSKPVPLHTHSSSPYIPSVRSGPSRGVYFTIYTSDSGCSTTTQLALSIDWWATLGRMGTRYPTTLVSWSVGVVALVLFHAWGDAEKDRIPSVQQSLSAFAVRTLPKLLPVSFMVALISFESDYYLGTEGEPAFAIITPLLLLGATGLVCVSWWLLAASLWLLSRVGRILFGSRRRQDAGYRRGTLVSMVLLLVLIFVLIPWQVAFLGCWIIQFQTCISDARTYFYPGTTPTVSNTPITSIPLLDRSARNEELDEDEGGSVEPQTLQSAEAITSRLVSVDAYNQNTHILLLMAWLLPFAAPVLLVWVRTLLTAGFTAPFNGDHNFLKVAPFLVLVDHVSRGGASIVQQSKGSNFPTLSMRWGFLAVAGVATLLGGRQAYRVYDAVNGFVAGTILVRVALRYATRR</sequence>
<organism evidence="1 2">
    <name type="scientific">Leucogyrophana mollusca</name>
    <dbReference type="NCBI Taxonomy" id="85980"/>
    <lineage>
        <taxon>Eukaryota</taxon>
        <taxon>Fungi</taxon>
        <taxon>Dikarya</taxon>
        <taxon>Basidiomycota</taxon>
        <taxon>Agaricomycotina</taxon>
        <taxon>Agaricomycetes</taxon>
        <taxon>Agaricomycetidae</taxon>
        <taxon>Boletales</taxon>
        <taxon>Boletales incertae sedis</taxon>
        <taxon>Leucogyrophana</taxon>
    </lineage>
</organism>
<evidence type="ECO:0000313" key="1">
    <source>
        <dbReference type="EMBL" id="KAH7918352.1"/>
    </source>
</evidence>
<keyword evidence="2" id="KW-1185">Reference proteome</keyword>
<dbReference type="EMBL" id="MU266801">
    <property type="protein sequence ID" value="KAH7918352.1"/>
    <property type="molecule type" value="Genomic_DNA"/>
</dbReference>